<proteinExistence type="predicted"/>
<feature type="domain" description="Dynein axonemal assembly factor 5 TPR repeats" evidence="2">
    <location>
        <begin position="21"/>
        <end position="303"/>
    </location>
</feature>
<dbReference type="Gene3D" id="1.25.10.10">
    <property type="entry name" value="Leucine-rich Repeat Variant"/>
    <property type="match status" value="3"/>
</dbReference>
<protein>
    <submittedName>
        <fullName evidence="3">Uncharacterized protein</fullName>
    </submittedName>
</protein>
<comment type="caution">
    <text evidence="3">The sequence shown here is derived from an EMBL/GenBank/DDBJ whole genome shotgun (WGS) entry which is preliminary data.</text>
</comment>
<dbReference type="Pfam" id="PF12755">
    <property type="entry name" value="Vac14_Fab1_bd"/>
    <property type="match status" value="1"/>
</dbReference>
<dbReference type="GO" id="GO:0036158">
    <property type="term" value="P:outer dynein arm assembly"/>
    <property type="evidence" value="ECO:0007669"/>
    <property type="project" value="TreeGrafter"/>
</dbReference>
<dbReference type="Pfam" id="PF24573">
    <property type="entry name" value="HEAT_DAAF5"/>
    <property type="match status" value="1"/>
</dbReference>
<sequence length="831" mass="93426">MATQDAAPTFSPELNTILSDLQHQHKAKRRKALEKFESVVFDDDKTLDKDYLTKILEYSKGRLVMCLSDVSEMNRISSASIILKFIQLSIMTEKHLIDIIPVTHHRMATVPIVEESEDVRLLFINIIQALTTLFQAKMIPHMNDIVNILKEAVIDPSPEVRKAAGECVSSYARATREKFHMQSESLVKPLLKALHHQRFKNRIACINALGDILLYGDSSVIKEVSGPLARCVMDLPQVRLALVEIGGNLALDMPDRYSYWHRILPILLFGLRDDDVDVRHRAKELWRKVGGKYEEENEDHLKEEIEFDVAVHHYPPSEERPGVGCRMLVQRSLVHILPGLMTDLDDWQAGSRLQSAKLLITLVLNADKGVTQYTEKILTGLYLAAGDKETNVVRQVLECSSYLGYFVEPATYLPLVLPRLCATGHGERTLSVISALISSGQTDLLQPHFQEIITAVYCEEVAFNSQTEHQSSLLQLMEGLLKNCNPSESSYELFNILLFIMSSSAEQENVDSAVQILEILAQKTGHAEVKELFSKHTGIILEKSLSSASAWTEHNPHFLMFVGLLELAGEILGHELKQLMSILSACIGKKQDPFVALRCLSRLRGLLTREDQPLNSGDELHKWLPVIISDCVGSFLPWSGGRKAETLRTAAVACLASACQVSLSQQQGMAQELKKCLSLIPALLEDEAEDTRLFSCEVIYWTIINYTQLIEVDIFHTMADKLVKRFDDVDQRVRLRAAHVLSTLFSNVPKNYDPEFNSARLLDLYGDVVIFLDDPDVKLQEAVVVALGKMGSVSPTLLIKILEEGAPKYRNFQYCHQLIESMKELKVSDKS</sequence>
<evidence type="ECO:0000259" key="2">
    <source>
        <dbReference type="Pfam" id="PF25757"/>
    </source>
</evidence>
<name>A0AAE1PJA9_9EUCA</name>
<dbReference type="GO" id="GO:0036159">
    <property type="term" value="P:inner dynein arm assembly"/>
    <property type="evidence" value="ECO:0007669"/>
    <property type="project" value="TreeGrafter"/>
</dbReference>
<organism evidence="3 4">
    <name type="scientific">Petrolisthes manimaculis</name>
    <dbReference type="NCBI Taxonomy" id="1843537"/>
    <lineage>
        <taxon>Eukaryota</taxon>
        <taxon>Metazoa</taxon>
        <taxon>Ecdysozoa</taxon>
        <taxon>Arthropoda</taxon>
        <taxon>Crustacea</taxon>
        <taxon>Multicrustacea</taxon>
        <taxon>Malacostraca</taxon>
        <taxon>Eumalacostraca</taxon>
        <taxon>Eucarida</taxon>
        <taxon>Decapoda</taxon>
        <taxon>Pleocyemata</taxon>
        <taxon>Anomura</taxon>
        <taxon>Galatheoidea</taxon>
        <taxon>Porcellanidae</taxon>
        <taxon>Petrolisthes</taxon>
    </lineage>
</organism>
<accession>A0AAE1PJA9</accession>
<dbReference type="PANTHER" id="PTHR16216">
    <property type="entry name" value="DYNEIN ASSEMBLY FACTOR 5, AXONEMAL"/>
    <property type="match status" value="1"/>
</dbReference>
<dbReference type="EMBL" id="JAWZYT010001756">
    <property type="protein sequence ID" value="KAK4309406.1"/>
    <property type="molecule type" value="Genomic_DNA"/>
</dbReference>
<dbReference type="InterPro" id="IPR016024">
    <property type="entry name" value="ARM-type_fold"/>
</dbReference>
<dbReference type="AlphaFoldDB" id="A0AAE1PJA9"/>
<dbReference type="InterPro" id="IPR056497">
    <property type="entry name" value="HEAT_DAAF5"/>
</dbReference>
<dbReference type="GO" id="GO:0005737">
    <property type="term" value="C:cytoplasm"/>
    <property type="evidence" value="ECO:0007669"/>
    <property type="project" value="TreeGrafter"/>
</dbReference>
<dbReference type="GO" id="GO:0045505">
    <property type="term" value="F:dynein intermediate chain binding"/>
    <property type="evidence" value="ECO:0007669"/>
    <property type="project" value="TreeGrafter"/>
</dbReference>
<reference evidence="3" key="1">
    <citation type="submission" date="2023-11" db="EMBL/GenBank/DDBJ databases">
        <title>Genome assemblies of two species of porcelain crab, Petrolisthes cinctipes and Petrolisthes manimaculis (Anomura: Porcellanidae).</title>
        <authorList>
            <person name="Angst P."/>
        </authorList>
    </citation>
    <scope>NUCLEOTIDE SEQUENCE</scope>
    <source>
        <strain evidence="3">PB745_02</strain>
        <tissue evidence="3">Gill</tissue>
    </source>
</reference>
<evidence type="ECO:0000259" key="1">
    <source>
        <dbReference type="Pfam" id="PF24573"/>
    </source>
</evidence>
<feature type="domain" description="Dynein axonemal assembly factor 5 HEAT-repeat" evidence="1">
    <location>
        <begin position="313"/>
        <end position="503"/>
    </location>
</feature>
<dbReference type="SUPFAM" id="SSF48371">
    <property type="entry name" value="ARM repeat"/>
    <property type="match status" value="2"/>
</dbReference>
<dbReference type="InterPro" id="IPR011989">
    <property type="entry name" value="ARM-like"/>
</dbReference>
<dbReference type="Pfam" id="PF25757">
    <property type="entry name" value="TPR_DNAAF5"/>
    <property type="match status" value="1"/>
</dbReference>
<dbReference type="InterPro" id="IPR057978">
    <property type="entry name" value="TPR_DAAF5"/>
</dbReference>
<dbReference type="PANTHER" id="PTHR16216:SF2">
    <property type="entry name" value="DYNEIN AXONEMAL ASSEMBLY FACTOR 5"/>
    <property type="match status" value="1"/>
</dbReference>
<evidence type="ECO:0000313" key="3">
    <source>
        <dbReference type="EMBL" id="KAK4309406.1"/>
    </source>
</evidence>
<dbReference type="Proteomes" id="UP001292094">
    <property type="component" value="Unassembled WGS sequence"/>
</dbReference>
<gene>
    <name evidence="3" type="ORF">Pmani_018982</name>
</gene>
<dbReference type="GO" id="GO:0003341">
    <property type="term" value="P:cilium movement"/>
    <property type="evidence" value="ECO:0007669"/>
    <property type="project" value="TreeGrafter"/>
</dbReference>
<evidence type="ECO:0000313" key="4">
    <source>
        <dbReference type="Proteomes" id="UP001292094"/>
    </source>
</evidence>
<dbReference type="InterPro" id="IPR052623">
    <property type="entry name" value="DAAF5"/>
</dbReference>
<keyword evidence="4" id="KW-1185">Reference proteome</keyword>